<evidence type="ECO:0000256" key="1">
    <source>
        <dbReference type="ARBA" id="ARBA00010169"/>
    </source>
</evidence>
<dbReference type="PANTHER" id="PTHR23419:SF8">
    <property type="entry name" value="FI09726P"/>
    <property type="match status" value="1"/>
</dbReference>
<organism evidence="2 3">
    <name type="scientific">Luteolibacter flavescens</name>
    <dbReference type="NCBI Taxonomy" id="1859460"/>
    <lineage>
        <taxon>Bacteria</taxon>
        <taxon>Pseudomonadati</taxon>
        <taxon>Verrucomicrobiota</taxon>
        <taxon>Verrucomicrobiia</taxon>
        <taxon>Verrucomicrobiales</taxon>
        <taxon>Verrucomicrobiaceae</taxon>
        <taxon>Luteolibacter</taxon>
    </lineage>
</organism>
<dbReference type="Pfam" id="PF03091">
    <property type="entry name" value="CutA1"/>
    <property type="match status" value="1"/>
</dbReference>
<dbReference type="InterPro" id="IPR011322">
    <property type="entry name" value="N-reg_PII-like_a/b"/>
</dbReference>
<proteinExistence type="inferred from homology"/>
<reference evidence="2 3" key="1">
    <citation type="submission" date="2022-10" db="EMBL/GenBank/DDBJ databases">
        <title>Luteolibacter flavescens strain MCCC 1K03193, whole genome shotgun sequencing project.</title>
        <authorList>
            <person name="Zhao G."/>
            <person name="Shen L."/>
        </authorList>
    </citation>
    <scope>NUCLEOTIDE SEQUENCE [LARGE SCALE GENOMIC DNA]</scope>
    <source>
        <strain evidence="2 3">MCCC 1K03193</strain>
    </source>
</reference>
<dbReference type="SUPFAM" id="SSF54913">
    <property type="entry name" value="GlnB-like"/>
    <property type="match status" value="1"/>
</dbReference>
<evidence type="ECO:0000313" key="2">
    <source>
        <dbReference type="EMBL" id="MCW1884574.1"/>
    </source>
</evidence>
<sequence>MEPVVVLCTFPDLDQARQIGAALVERQVAACVNLLPGTESIYRWDGKIERATEVLAVIKTTRYPDLEAAIRELHPYEVPEIISLPVKAGLPEYIKWVGESCGSPIG</sequence>
<accession>A0ABT3FLX5</accession>
<comment type="caution">
    <text evidence="2">The sequence shown here is derived from an EMBL/GenBank/DDBJ whole genome shotgun (WGS) entry which is preliminary data.</text>
</comment>
<protein>
    <submittedName>
        <fullName evidence="2">Divalent-cation tolerance protein CutA</fullName>
    </submittedName>
</protein>
<dbReference type="EMBL" id="JAPDDS010000003">
    <property type="protein sequence ID" value="MCW1884574.1"/>
    <property type="molecule type" value="Genomic_DNA"/>
</dbReference>
<dbReference type="InterPro" id="IPR015867">
    <property type="entry name" value="N-reg_PII/ATP_PRibTrfase_C"/>
</dbReference>
<keyword evidence="3" id="KW-1185">Reference proteome</keyword>
<dbReference type="InterPro" id="IPR004323">
    <property type="entry name" value="Ion_tolerance_CutA"/>
</dbReference>
<name>A0ABT3FLX5_9BACT</name>
<dbReference type="RefSeq" id="WP_264500531.1">
    <property type="nucleotide sequence ID" value="NZ_JAPDDS010000003.1"/>
</dbReference>
<comment type="similarity">
    <text evidence="1">Belongs to the CutA family.</text>
</comment>
<dbReference type="Proteomes" id="UP001207930">
    <property type="component" value="Unassembled WGS sequence"/>
</dbReference>
<evidence type="ECO:0000313" key="3">
    <source>
        <dbReference type="Proteomes" id="UP001207930"/>
    </source>
</evidence>
<dbReference type="Gene3D" id="3.30.70.120">
    <property type="match status" value="1"/>
</dbReference>
<gene>
    <name evidence="2" type="ORF">OKA04_07505</name>
</gene>
<dbReference type="PANTHER" id="PTHR23419">
    <property type="entry name" value="DIVALENT CATION TOLERANCE CUTA-RELATED"/>
    <property type="match status" value="1"/>
</dbReference>